<gene>
    <name evidence="3" type="ORF">GZ78_04085</name>
</gene>
<reference evidence="3 4" key="1">
    <citation type="submission" date="2014-06" db="EMBL/GenBank/DDBJ databases">
        <title>Whole Genome Sequences of Three Symbiotic Endozoicomonas Bacteria.</title>
        <authorList>
            <person name="Neave M.J."/>
            <person name="Apprill A."/>
            <person name="Voolstra C.R."/>
        </authorList>
    </citation>
    <scope>NUCLEOTIDE SEQUENCE [LARGE SCALE GENOMIC DNA]</scope>
    <source>
        <strain evidence="3 4">DSM 25634</strain>
    </source>
</reference>
<dbReference type="Proteomes" id="UP000028073">
    <property type="component" value="Unassembled WGS sequence"/>
</dbReference>
<organism evidence="3 4">
    <name type="scientific">Endozoicomonas numazuensis</name>
    <dbReference type="NCBI Taxonomy" id="1137799"/>
    <lineage>
        <taxon>Bacteria</taxon>
        <taxon>Pseudomonadati</taxon>
        <taxon>Pseudomonadota</taxon>
        <taxon>Gammaproteobacteria</taxon>
        <taxon>Oceanospirillales</taxon>
        <taxon>Endozoicomonadaceae</taxon>
        <taxon>Endozoicomonas</taxon>
    </lineage>
</organism>
<feature type="coiled-coil region" evidence="1">
    <location>
        <begin position="42"/>
        <end position="79"/>
    </location>
</feature>
<dbReference type="eggNOG" id="ENOG5033CCK">
    <property type="taxonomic scope" value="Bacteria"/>
</dbReference>
<sequence length="119" mass="13535">MLDGIDWSAMKFGLDLISTLGVFLLFIWALIKRKQKDNSDDIKALKEQNKKMDRRVQRLEDAQANLDSNQKKLEAMQSQLHKDLVAIKVDVGGLTKQVGGVERKVDLIHEFLLNSKKGD</sequence>
<dbReference type="AlphaFoldDB" id="A0A081NL59"/>
<protein>
    <submittedName>
        <fullName evidence="3">Uncharacterized protein</fullName>
    </submittedName>
</protein>
<name>A0A081NL59_9GAMM</name>
<keyword evidence="1" id="KW-0175">Coiled coil</keyword>
<keyword evidence="2" id="KW-0812">Transmembrane</keyword>
<feature type="transmembrane region" description="Helical" evidence="2">
    <location>
        <begin position="12"/>
        <end position="31"/>
    </location>
</feature>
<dbReference type="STRING" id="1137799.GZ78_04085"/>
<accession>A0A081NL59</accession>
<comment type="caution">
    <text evidence="3">The sequence shown here is derived from an EMBL/GenBank/DDBJ whole genome shotgun (WGS) entry which is preliminary data.</text>
</comment>
<proteinExistence type="predicted"/>
<evidence type="ECO:0000313" key="3">
    <source>
        <dbReference type="EMBL" id="KEQ19182.1"/>
    </source>
</evidence>
<keyword evidence="4" id="KW-1185">Reference proteome</keyword>
<keyword evidence="2" id="KW-0472">Membrane</keyword>
<evidence type="ECO:0000256" key="1">
    <source>
        <dbReference type="SAM" id="Coils"/>
    </source>
</evidence>
<evidence type="ECO:0000313" key="4">
    <source>
        <dbReference type="Proteomes" id="UP000028073"/>
    </source>
</evidence>
<keyword evidence="2" id="KW-1133">Transmembrane helix</keyword>
<dbReference type="RefSeq" id="WP_034832860.1">
    <property type="nucleotide sequence ID" value="NZ_JOKH01000001.1"/>
</dbReference>
<dbReference type="EMBL" id="JOKH01000001">
    <property type="protein sequence ID" value="KEQ19182.1"/>
    <property type="molecule type" value="Genomic_DNA"/>
</dbReference>
<evidence type="ECO:0000256" key="2">
    <source>
        <dbReference type="SAM" id="Phobius"/>
    </source>
</evidence>